<feature type="chain" id="PRO_5046501661" evidence="1">
    <location>
        <begin position="24"/>
        <end position="135"/>
    </location>
</feature>
<keyword evidence="1" id="KW-0732">Signal</keyword>
<sequence>MKKILTLAMVSALVLSLSVLSFATTYTSSLSISNNSTLAGATRSYTGQTHNFVGTLSSVVSYAYDDTRSRIYLDKDVWFGEDQVYNSGMISFTNIGDSSTFTSSNIPDGNYYYFFSTQNLGTNAFSCDTVTMTSN</sequence>
<evidence type="ECO:0000313" key="3">
    <source>
        <dbReference type="Proteomes" id="UP000614200"/>
    </source>
</evidence>
<evidence type="ECO:0000256" key="1">
    <source>
        <dbReference type="SAM" id="SignalP"/>
    </source>
</evidence>
<keyword evidence="3" id="KW-1185">Reference proteome</keyword>
<reference evidence="2 3" key="1">
    <citation type="submission" date="2020-11" db="EMBL/GenBank/DDBJ databases">
        <title>Fusibacter basophilias sp. nov.</title>
        <authorList>
            <person name="Qiu D."/>
        </authorList>
    </citation>
    <scope>NUCLEOTIDE SEQUENCE [LARGE SCALE GENOMIC DNA]</scope>
    <source>
        <strain evidence="2 3">Q10-2</strain>
    </source>
</reference>
<accession>A0ABR9ZSB1</accession>
<protein>
    <submittedName>
        <fullName evidence="2">Uncharacterized protein</fullName>
    </submittedName>
</protein>
<comment type="caution">
    <text evidence="2">The sequence shown here is derived from an EMBL/GenBank/DDBJ whole genome shotgun (WGS) entry which is preliminary data.</text>
</comment>
<dbReference type="RefSeq" id="WP_194701593.1">
    <property type="nucleotide sequence ID" value="NZ_JADKNH010000005.1"/>
</dbReference>
<name>A0ABR9ZSB1_9FIRM</name>
<organism evidence="2 3">
    <name type="scientific">Fusibacter ferrireducens</name>
    <dbReference type="NCBI Taxonomy" id="2785058"/>
    <lineage>
        <taxon>Bacteria</taxon>
        <taxon>Bacillati</taxon>
        <taxon>Bacillota</taxon>
        <taxon>Clostridia</taxon>
        <taxon>Eubacteriales</taxon>
        <taxon>Eubacteriales Family XII. Incertae Sedis</taxon>
        <taxon>Fusibacter</taxon>
    </lineage>
</organism>
<dbReference type="EMBL" id="JADKNH010000005">
    <property type="protein sequence ID" value="MBF4693356.1"/>
    <property type="molecule type" value="Genomic_DNA"/>
</dbReference>
<proteinExistence type="predicted"/>
<dbReference type="Proteomes" id="UP000614200">
    <property type="component" value="Unassembled WGS sequence"/>
</dbReference>
<feature type="signal peptide" evidence="1">
    <location>
        <begin position="1"/>
        <end position="23"/>
    </location>
</feature>
<gene>
    <name evidence="2" type="ORF">ISU02_09505</name>
</gene>
<evidence type="ECO:0000313" key="2">
    <source>
        <dbReference type="EMBL" id="MBF4693356.1"/>
    </source>
</evidence>